<keyword evidence="1" id="KW-1185">Reference proteome</keyword>
<dbReference type="WBParaSite" id="Hba_18314">
    <property type="protein sequence ID" value="Hba_18314"/>
    <property type="gene ID" value="Hba_18314"/>
</dbReference>
<protein>
    <submittedName>
        <fullName evidence="2">ELYS domain-containing protein</fullName>
    </submittedName>
</protein>
<dbReference type="AlphaFoldDB" id="A0A1I7XLY0"/>
<name>A0A1I7XLY0_HETBA</name>
<reference evidence="2" key="1">
    <citation type="submission" date="2016-11" db="UniProtKB">
        <authorList>
            <consortium name="WormBaseParasite"/>
        </authorList>
    </citation>
    <scope>IDENTIFICATION</scope>
</reference>
<evidence type="ECO:0000313" key="1">
    <source>
        <dbReference type="Proteomes" id="UP000095283"/>
    </source>
</evidence>
<organism evidence="1 2">
    <name type="scientific">Heterorhabditis bacteriophora</name>
    <name type="common">Entomopathogenic nematode worm</name>
    <dbReference type="NCBI Taxonomy" id="37862"/>
    <lineage>
        <taxon>Eukaryota</taxon>
        <taxon>Metazoa</taxon>
        <taxon>Ecdysozoa</taxon>
        <taxon>Nematoda</taxon>
        <taxon>Chromadorea</taxon>
        <taxon>Rhabditida</taxon>
        <taxon>Rhabditina</taxon>
        <taxon>Rhabditomorpha</taxon>
        <taxon>Strongyloidea</taxon>
        <taxon>Heterorhabditidae</taxon>
        <taxon>Heterorhabditis</taxon>
    </lineage>
</organism>
<proteinExistence type="predicted"/>
<sequence length="175" mass="20517">MNILAQRSLSSLCPCETVDSLGEEQPNFHKVLPEWLALMHECHSSDEDYSPFLKELKQISHQKLPIRYYILYEFQQPEAVLKHSNSYDLMLYLINCLAEQRFRDRVGELLVQEKSAVINVEHLIATILNPRLNRKLSMICTDQERVLPNILRNVVIIYDTFTNNLMNTMRPNCDH</sequence>
<evidence type="ECO:0000313" key="2">
    <source>
        <dbReference type="WBParaSite" id="Hba_18314"/>
    </source>
</evidence>
<dbReference type="Proteomes" id="UP000095283">
    <property type="component" value="Unplaced"/>
</dbReference>
<accession>A0A1I7XLY0</accession>